<name>A0A086PCH9_SPHHM</name>
<dbReference type="Pfam" id="PF05164">
    <property type="entry name" value="ZapA"/>
    <property type="match status" value="1"/>
</dbReference>
<evidence type="ECO:0008006" key="3">
    <source>
        <dbReference type="Google" id="ProtNLM"/>
    </source>
</evidence>
<reference evidence="1" key="1">
    <citation type="submission" date="2014-08" db="EMBL/GenBank/DDBJ databases">
        <title>Draft genome sequences of Sphingobium herbicidovorans.</title>
        <authorList>
            <person name="Gan H.M."/>
            <person name="Gan H.Y."/>
            <person name="Savka M.A."/>
        </authorList>
    </citation>
    <scope>NUCLEOTIDE SEQUENCE [LARGE SCALE GENOMIC DNA]</scope>
    <source>
        <strain evidence="1">NBRC 16415</strain>
    </source>
</reference>
<dbReference type="InterPro" id="IPR007838">
    <property type="entry name" value="Cell_div_ZapA-like"/>
</dbReference>
<dbReference type="EMBL" id="JFZA02000006">
    <property type="protein sequence ID" value="KFG91097.1"/>
    <property type="molecule type" value="Genomic_DNA"/>
</dbReference>
<dbReference type="InterPro" id="IPR042233">
    <property type="entry name" value="Cell_div_ZapA_N"/>
</dbReference>
<proteinExistence type="predicted"/>
<dbReference type="PATRIC" id="fig|1219045.3.peg.1108"/>
<keyword evidence="2" id="KW-1185">Reference proteome</keyword>
<comment type="caution">
    <text evidence="1">The sequence shown here is derived from an EMBL/GenBank/DDBJ whole genome shotgun (WGS) entry which is preliminary data.</text>
</comment>
<dbReference type="OrthoDB" id="9797575at2"/>
<dbReference type="Proteomes" id="UP000024284">
    <property type="component" value="Unassembled WGS sequence"/>
</dbReference>
<dbReference type="STRING" id="76947.GCA_002080435_02772"/>
<evidence type="ECO:0000313" key="1">
    <source>
        <dbReference type="EMBL" id="KFG91097.1"/>
    </source>
</evidence>
<gene>
    <name evidence="1" type="ORF">BV98_001088</name>
</gene>
<dbReference type="InterPro" id="IPR036192">
    <property type="entry name" value="Cell_div_ZapA-like_sf"/>
</dbReference>
<evidence type="ECO:0000313" key="2">
    <source>
        <dbReference type="Proteomes" id="UP000024284"/>
    </source>
</evidence>
<dbReference type="eggNOG" id="COG3027">
    <property type="taxonomic scope" value="Bacteria"/>
</dbReference>
<organism evidence="1 2">
    <name type="scientific">Sphingobium herbicidovorans (strain ATCC 700291 / DSM 11019 / CCUG 56400 / KCTC 2939 / LMG 18315 / NBRC 16415 / MH)</name>
    <name type="common">Sphingomonas herbicidovorans</name>
    <dbReference type="NCBI Taxonomy" id="1219045"/>
    <lineage>
        <taxon>Bacteria</taxon>
        <taxon>Pseudomonadati</taxon>
        <taxon>Pseudomonadota</taxon>
        <taxon>Alphaproteobacteria</taxon>
        <taxon>Sphingomonadales</taxon>
        <taxon>Sphingomonadaceae</taxon>
        <taxon>Sphingobium</taxon>
    </lineage>
</organism>
<dbReference type="AlphaFoldDB" id="A0A086PCH9"/>
<sequence>MAETSLQIAGRHYAIRCRDGEEAHLAHLASLIERKARLAQQNTPGLTEVRTLLFAALFLADELNDLKREVVGRQQSLALGEEEDESAAIAIEALAARIEKLRDRLVEPGADA</sequence>
<dbReference type="SUPFAM" id="SSF102829">
    <property type="entry name" value="Cell division protein ZapA-like"/>
    <property type="match status" value="1"/>
</dbReference>
<accession>A0A086PCH9</accession>
<protein>
    <recommendedName>
        <fullName evidence="3">Cell division protein ZapA</fullName>
    </recommendedName>
</protein>
<dbReference type="RefSeq" id="WP_037463303.1">
    <property type="nucleotide sequence ID" value="NZ_BCZD01000007.1"/>
</dbReference>
<dbReference type="Gene3D" id="3.30.160.880">
    <property type="entry name" value="Cell division protein ZapA protomer, N-terminal domain"/>
    <property type="match status" value="1"/>
</dbReference>